<feature type="signal peptide" evidence="2">
    <location>
        <begin position="1"/>
        <end position="23"/>
    </location>
</feature>
<evidence type="ECO:0000256" key="1">
    <source>
        <dbReference type="SAM" id="Phobius"/>
    </source>
</evidence>
<feature type="non-terminal residue" evidence="4">
    <location>
        <position position="1"/>
    </location>
</feature>
<evidence type="ECO:0000313" key="5">
    <source>
        <dbReference type="Proteomes" id="UP000054248"/>
    </source>
</evidence>
<dbReference type="HOGENOM" id="CLU_018688_1_2_1"/>
<feature type="domain" description="DUF6535" evidence="3">
    <location>
        <begin position="1"/>
        <end position="141"/>
    </location>
</feature>
<dbReference type="Pfam" id="PF20153">
    <property type="entry name" value="DUF6535"/>
    <property type="match status" value="1"/>
</dbReference>
<keyword evidence="2" id="KW-0732">Signal</keyword>
<name>A0A0C3LC92_9AGAM</name>
<feature type="chain" id="PRO_5002166614" description="DUF6535 domain-containing protein" evidence="2">
    <location>
        <begin position="24"/>
        <end position="148"/>
    </location>
</feature>
<feature type="transmembrane region" description="Helical" evidence="1">
    <location>
        <begin position="124"/>
        <end position="143"/>
    </location>
</feature>
<evidence type="ECO:0000256" key="2">
    <source>
        <dbReference type="SAM" id="SignalP"/>
    </source>
</evidence>
<dbReference type="OrthoDB" id="3219854at2759"/>
<accession>A0A0C3LC92</accession>
<dbReference type="InterPro" id="IPR045338">
    <property type="entry name" value="DUF6535"/>
</dbReference>
<organism evidence="4 5">
    <name type="scientific">Tulasnella calospora MUT 4182</name>
    <dbReference type="NCBI Taxonomy" id="1051891"/>
    <lineage>
        <taxon>Eukaryota</taxon>
        <taxon>Fungi</taxon>
        <taxon>Dikarya</taxon>
        <taxon>Basidiomycota</taxon>
        <taxon>Agaricomycotina</taxon>
        <taxon>Agaricomycetes</taxon>
        <taxon>Cantharellales</taxon>
        <taxon>Tulasnellaceae</taxon>
        <taxon>Tulasnella</taxon>
    </lineage>
</organism>
<keyword evidence="1" id="KW-0472">Membrane</keyword>
<protein>
    <recommendedName>
        <fullName evidence="3">DUF6535 domain-containing protein</fullName>
    </recommendedName>
</protein>
<dbReference type="Proteomes" id="UP000054248">
    <property type="component" value="Unassembled WGS sequence"/>
</dbReference>
<keyword evidence="1" id="KW-1133">Transmembrane helix</keyword>
<evidence type="ECO:0000313" key="4">
    <source>
        <dbReference type="EMBL" id="KIO31538.1"/>
    </source>
</evidence>
<dbReference type="AlphaFoldDB" id="A0A0C3LC92"/>
<feature type="non-terminal residue" evidence="4">
    <location>
        <position position="148"/>
    </location>
</feature>
<feature type="transmembrane region" description="Helical" evidence="1">
    <location>
        <begin position="53"/>
        <end position="74"/>
    </location>
</feature>
<sequence length="148" mass="16002">LFSGINTAFIAISLLSLVPDTSAETNALLRHMITNPGNTTAPPSELLTASPSLISILANCFLFASLCCSLLAAMGGMLGKEWLQNFDQAGQDGSLEFQVLFRQEKYNGMQQWHLEGIVQALPNLLILSVVLFFVGLSIFLFPISKPVA</sequence>
<keyword evidence="5" id="KW-1185">Reference proteome</keyword>
<proteinExistence type="predicted"/>
<reference evidence="5" key="2">
    <citation type="submission" date="2015-01" db="EMBL/GenBank/DDBJ databases">
        <title>Evolutionary Origins and Diversification of the Mycorrhizal Mutualists.</title>
        <authorList>
            <consortium name="DOE Joint Genome Institute"/>
            <consortium name="Mycorrhizal Genomics Consortium"/>
            <person name="Kohler A."/>
            <person name="Kuo A."/>
            <person name="Nagy L.G."/>
            <person name="Floudas D."/>
            <person name="Copeland A."/>
            <person name="Barry K.W."/>
            <person name="Cichocki N."/>
            <person name="Veneault-Fourrey C."/>
            <person name="LaButti K."/>
            <person name="Lindquist E.A."/>
            <person name="Lipzen A."/>
            <person name="Lundell T."/>
            <person name="Morin E."/>
            <person name="Murat C."/>
            <person name="Riley R."/>
            <person name="Ohm R."/>
            <person name="Sun H."/>
            <person name="Tunlid A."/>
            <person name="Henrissat B."/>
            <person name="Grigoriev I.V."/>
            <person name="Hibbett D.S."/>
            <person name="Martin F."/>
        </authorList>
    </citation>
    <scope>NUCLEOTIDE SEQUENCE [LARGE SCALE GENOMIC DNA]</scope>
    <source>
        <strain evidence="5">MUT 4182</strain>
    </source>
</reference>
<keyword evidence="1" id="KW-0812">Transmembrane</keyword>
<reference evidence="4 5" key="1">
    <citation type="submission" date="2014-04" db="EMBL/GenBank/DDBJ databases">
        <authorList>
            <consortium name="DOE Joint Genome Institute"/>
            <person name="Kuo A."/>
            <person name="Girlanda M."/>
            <person name="Perotto S."/>
            <person name="Kohler A."/>
            <person name="Nagy L.G."/>
            <person name="Floudas D."/>
            <person name="Copeland A."/>
            <person name="Barry K.W."/>
            <person name="Cichocki N."/>
            <person name="Veneault-Fourrey C."/>
            <person name="LaButti K."/>
            <person name="Lindquist E.A."/>
            <person name="Lipzen A."/>
            <person name="Lundell T."/>
            <person name="Morin E."/>
            <person name="Murat C."/>
            <person name="Sun H."/>
            <person name="Tunlid A."/>
            <person name="Henrissat B."/>
            <person name="Grigoriev I.V."/>
            <person name="Hibbett D.S."/>
            <person name="Martin F."/>
            <person name="Nordberg H.P."/>
            <person name="Cantor M.N."/>
            <person name="Hua S.X."/>
        </authorList>
    </citation>
    <scope>NUCLEOTIDE SEQUENCE [LARGE SCALE GENOMIC DNA]</scope>
    <source>
        <strain evidence="4 5">MUT 4182</strain>
    </source>
</reference>
<gene>
    <name evidence="4" type="ORF">M407DRAFT_53542</name>
</gene>
<dbReference type="STRING" id="1051891.A0A0C3LC92"/>
<dbReference type="EMBL" id="KN822962">
    <property type="protein sequence ID" value="KIO31538.1"/>
    <property type="molecule type" value="Genomic_DNA"/>
</dbReference>
<evidence type="ECO:0000259" key="3">
    <source>
        <dbReference type="Pfam" id="PF20153"/>
    </source>
</evidence>